<sequence>MPQKNIANGRLQTKFNYKQIVVLFVFLLFSFLFILYFYFNSQNTEQKNIVANYFETNPRNPKPPQSQTKPFSPPPEEQIVTDIKELIDNNNVSNNYKSNINHELNYFQTWTKNNPNKKREKKVLVNHLKDIKNILNKLINQESINDIEKIITFVI</sequence>
<feature type="region of interest" description="Disordered" evidence="1">
    <location>
        <begin position="55"/>
        <end position="76"/>
    </location>
</feature>
<organism evidence="3 4">
    <name type="scientific">Phytoplasma australiense</name>
    <dbReference type="NCBI Taxonomy" id="59748"/>
    <lineage>
        <taxon>Bacteria</taxon>
        <taxon>Bacillati</taxon>
        <taxon>Mycoplasmatota</taxon>
        <taxon>Mollicutes</taxon>
        <taxon>Acholeplasmatales</taxon>
        <taxon>Acholeplasmataceae</taxon>
        <taxon>Candidatus Phytoplasma</taxon>
        <taxon>16SrXII (Stolbur group)</taxon>
    </lineage>
</organism>
<evidence type="ECO:0000313" key="4">
    <source>
        <dbReference type="Proteomes" id="UP000008323"/>
    </source>
</evidence>
<keyword evidence="2" id="KW-1133">Transmembrane helix</keyword>
<evidence type="ECO:0000256" key="2">
    <source>
        <dbReference type="SAM" id="Phobius"/>
    </source>
</evidence>
<evidence type="ECO:0000313" key="3">
    <source>
        <dbReference type="EMBL" id="CAM12106.1"/>
    </source>
</evidence>
<keyword evidence="2" id="KW-0472">Membrane</keyword>
<gene>
    <name evidence="3" type="ordered locus">PA0772</name>
</gene>
<feature type="transmembrane region" description="Helical" evidence="2">
    <location>
        <begin position="20"/>
        <end position="39"/>
    </location>
</feature>
<dbReference type="Proteomes" id="UP000008323">
    <property type="component" value="Chromosome"/>
</dbReference>
<dbReference type="KEGG" id="pal:PA0772"/>
<dbReference type="AlphaFoldDB" id="B1VAY3"/>
<reference evidence="3 4" key="1">
    <citation type="journal article" date="2008" name="J. Bacteriol.">
        <title>Comparative genome analysis of 'Candidatus Phytoplasma australiense' (subgroup tuf-Australia I; rp-A) and 'Ca. Phytoplasma asteris' strains OY-M and AY-WB.</title>
        <authorList>
            <person name="Tran-Nguyen L.T."/>
            <person name="Kube M."/>
            <person name="Schneider B."/>
            <person name="Reinhardt R."/>
            <person name="Gibb K.S."/>
        </authorList>
    </citation>
    <scope>NUCLEOTIDE SEQUENCE [LARGE SCALE GENOMIC DNA]</scope>
</reference>
<accession>B1VAY3</accession>
<feature type="compositionally biased region" description="Polar residues" evidence="1">
    <location>
        <begin position="55"/>
        <end position="70"/>
    </location>
</feature>
<proteinExistence type="predicted"/>
<keyword evidence="2" id="KW-0812">Transmembrane</keyword>
<evidence type="ECO:0000256" key="1">
    <source>
        <dbReference type="SAM" id="MobiDB-lite"/>
    </source>
</evidence>
<dbReference type="EMBL" id="AM422018">
    <property type="protein sequence ID" value="CAM12106.1"/>
    <property type="molecule type" value="Genomic_DNA"/>
</dbReference>
<name>B1VAY3_PHYAS</name>
<protein>
    <submittedName>
        <fullName evidence="3">Uncharacterized protein</fullName>
    </submittedName>
</protein>